<proteinExistence type="predicted"/>
<feature type="compositionally biased region" description="Polar residues" evidence="1">
    <location>
        <begin position="529"/>
        <end position="542"/>
    </location>
</feature>
<feature type="region of interest" description="Disordered" evidence="1">
    <location>
        <begin position="528"/>
        <end position="551"/>
    </location>
</feature>
<gene>
    <name evidence="2" type="ORF">DT99_01765</name>
</gene>
<protein>
    <submittedName>
        <fullName evidence="2">Uncharacterized protein</fullName>
    </submittedName>
</protein>
<reference evidence="2" key="1">
    <citation type="submission" date="2014-04" db="EMBL/GenBank/DDBJ databases">
        <title>In planta biocontrol of soil-borne Fusarium wilt of banana through a plant endophytic bacterium, Burkholderia cenocepacia 869T2.</title>
        <authorList>
            <person name="Ho Y.-N."/>
            <person name="Chiang H.-M."/>
            <person name="Chao C.-P."/>
            <person name="Su C.-C."/>
            <person name="Hsu H.-F."/>
            <person name="Guo C.-T."/>
            <person name="Hsieh J.-L."/>
            <person name="Huang C.-C."/>
        </authorList>
    </citation>
    <scope>NUCLEOTIDE SEQUENCE [LARGE SCALE GENOMIC DNA]</scope>
    <source>
        <strain evidence="2">869T2</strain>
    </source>
</reference>
<sequence length="551" mass="59111">MTTLTYTVKLATESGPASPPAPRRATLLLEFKDPVRNAYQQATLVLDTDTPRRTWQIDVAAADTGQAFYASVLDYEAGEQVARAPVPFVGTEATIGGAAEPVSVTALLDALDWTAVSSVQVAVGGQSHTFTRERPYAWCFALPGPGIVEWAADYAMTDGTRRSGTGVATQGIAIIPAPPADVRFSIAAADVDAFAVAAVALRVTGYDGVVRTAELAKTHPSVTLSLPFAPPEQAWFVYDWTVTYTDGTPAWTAPARASDGARSIVLDDFGRILLASDAIDFDVVEKVTLTWQYDNQPKTAELSRAQRSVLLRPGQDYDRARPLVAGLTYVLSSGSTNLEGEAVPQGRFEVPYPLSTRLVRVFAPGMLTTPPLYSAMRLTSVQTLELGSGWQLQTGLPQINLTPSAPTWETRVAAVEPERVVLSFAGTATPDGGGRPKPIALTRSPFELTPAGPEIALATVQVSAQSVSWERYVRVEASLWTGSDAARENEQTISFDRNSADAWWAYLPPSGTYGPSFRWSATYYPADGTSPQHKAPTSSDNPRLSLPPTLS</sequence>
<accession>A0A071MYH0</accession>
<name>A0A071MYH0_9BURK</name>
<evidence type="ECO:0000313" key="2">
    <source>
        <dbReference type="EMBL" id="KEA61541.1"/>
    </source>
</evidence>
<dbReference type="OrthoDB" id="9029417at2"/>
<dbReference type="EMBL" id="JJOA01000001">
    <property type="protein sequence ID" value="KEA61541.1"/>
    <property type="molecule type" value="Genomic_DNA"/>
</dbReference>
<evidence type="ECO:0000256" key="1">
    <source>
        <dbReference type="SAM" id="MobiDB-lite"/>
    </source>
</evidence>
<organism evidence="2">
    <name type="scientific">Burkholderia cenocepacia</name>
    <dbReference type="NCBI Taxonomy" id="95486"/>
    <lineage>
        <taxon>Bacteria</taxon>
        <taxon>Pseudomonadati</taxon>
        <taxon>Pseudomonadota</taxon>
        <taxon>Betaproteobacteria</taxon>
        <taxon>Burkholderiales</taxon>
        <taxon>Burkholderiaceae</taxon>
        <taxon>Burkholderia</taxon>
        <taxon>Burkholderia cepacia complex</taxon>
    </lineage>
</organism>
<dbReference type="AlphaFoldDB" id="A0A071MYH0"/>
<comment type="caution">
    <text evidence="2">The sequence shown here is derived from an EMBL/GenBank/DDBJ whole genome shotgun (WGS) entry which is preliminary data.</text>
</comment>